<accession>A0ABT0MJ38</accession>
<keyword evidence="2" id="KW-1185">Reference proteome</keyword>
<dbReference type="Proteomes" id="UP001431217">
    <property type="component" value="Unassembled WGS sequence"/>
</dbReference>
<name>A0ABT0MJ38_9GAMM</name>
<dbReference type="EMBL" id="JAMBEP010000001">
    <property type="protein sequence ID" value="MCL1634882.1"/>
    <property type="molecule type" value="Genomic_DNA"/>
</dbReference>
<evidence type="ECO:0000313" key="1">
    <source>
        <dbReference type="EMBL" id="MCL1634882.1"/>
    </source>
</evidence>
<sequence length="419" mass="43491">MGFSISGAWNSVTSWAGDRATDIGNAANDARTWVGDRLDDVDEAKNWVGEKIDGAVQSAEEGIDDFRQDIVAFGEEHGGVVGRSVGQYVSNQIGITEGALLATYDMGKGVVQLADGASKLVNPLEWATHADRNFERVQTVANTGIAIGSLTSPVGWALNPQGNMRTAEGLWNGVTQGYQAAAADGDWSKFGGRLVVDVGSMFIGAGEVNAAAKGARAAGALSHVDDVSHLTSIAPRAIEAAPTRLALPAGSTTDVAALTAKAAQPSEYGVAFFGNSNLKYYTAGNATLGRDGSAFFFMPIEDSGAIANAADASRFTGRAPSADLAYVDVAKGTAGDGVIYGISFPLDGKSTRLPTAADAGGWPHFLEGGHTAVRIEGDKGGFLVNPTREFVLPGGDPIPRGSMLFQLGENGSWMPLKMF</sequence>
<protein>
    <recommendedName>
        <fullName evidence="3">DUF1983 domain-containing protein</fullName>
    </recommendedName>
</protein>
<comment type="caution">
    <text evidence="1">The sequence shown here is derived from an EMBL/GenBank/DDBJ whole genome shotgun (WGS) entry which is preliminary data.</text>
</comment>
<organism evidence="1 2">
    <name type="scientific">Luteimonas galliterrae</name>
    <dbReference type="NCBI Taxonomy" id="2940486"/>
    <lineage>
        <taxon>Bacteria</taxon>
        <taxon>Pseudomonadati</taxon>
        <taxon>Pseudomonadota</taxon>
        <taxon>Gammaproteobacteria</taxon>
        <taxon>Lysobacterales</taxon>
        <taxon>Lysobacteraceae</taxon>
        <taxon>Luteimonas</taxon>
    </lineage>
</organism>
<reference evidence="1 2" key="1">
    <citation type="submission" date="2022-05" db="EMBL/GenBank/DDBJ databases">
        <title>Luteimonas sp. SX5, whole genome shotgun sequencing project.</title>
        <authorList>
            <person name="Zhao G."/>
            <person name="Shen L."/>
        </authorList>
    </citation>
    <scope>NUCLEOTIDE SEQUENCE [LARGE SCALE GENOMIC DNA]</scope>
    <source>
        <strain evidence="1 2">SX5</strain>
    </source>
</reference>
<gene>
    <name evidence="1" type="ORF">M2650_09595</name>
</gene>
<proteinExistence type="predicted"/>
<evidence type="ECO:0008006" key="3">
    <source>
        <dbReference type="Google" id="ProtNLM"/>
    </source>
</evidence>
<dbReference type="RefSeq" id="WP_249473690.1">
    <property type="nucleotide sequence ID" value="NZ_JAMBEP010000001.1"/>
</dbReference>
<evidence type="ECO:0000313" key="2">
    <source>
        <dbReference type="Proteomes" id="UP001431217"/>
    </source>
</evidence>